<keyword evidence="2" id="KW-1185">Reference proteome</keyword>
<organism evidence="1 2">
    <name type="scientific">Richelia sinica FACHB-800</name>
    <dbReference type="NCBI Taxonomy" id="1357546"/>
    <lineage>
        <taxon>Bacteria</taxon>
        <taxon>Bacillati</taxon>
        <taxon>Cyanobacteriota</taxon>
        <taxon>Cyanophyceae</taxon>
        <taxon>Nostocales</taxon>
        <taxon>Nostocaceae</taxon>
        <taxon>Richelia</taxon>
    </lineage>
</organism>
<proteinExistence type="predicted"/>
<dbReference type="AlphaFoldDB" id="A0A975TBT1"/>
<protein>
    <submittedName>
        <fullName evidence="1">Uncharacterized protein</fullName>
    </submittedName>
</protein>
<dbReference type="KEGG" id="rsin:B6N60_03726"/>
<gene>
    <name evidence="1" type="ORF">B6N60_03726</name>
</gene>
<dbReference type="RefSeq" id="WP_190602425.1">
    <property type="nucleotide sequence ID" value="NZ_CP021056.1"/>
</dbReference>
<accession>A0A975TBT1</accession>
<evidence type="ECO:0000313" key="1">
    <source>
        <dbReference type="EMBL" id="QXE25016.1"/>
    </source>
</evidence>
<dbReference type="Proteomes" id="UP000683511">
    <property type="component" value="Chromosome"/>
</dbReference>
<sequence>MTKLIILGLIVVYVGGAWKFWKGFSRTNFNPTLVNRLGFSLLWPALYVVNESYRRNFKKALKG</sequence>
<evidence type="ECO:0000313" key="2">
    <source>
        <dbReference type="Proteomes" id="UP000683511"/>
    </source>
</evidence>
<name>A0A975TBT1_9NOST</name>
<reference evidence="1" key="1">
    <citation type="submission" date="2017-04" db="EMBL/GenBank/DDBJ databases">
        <title>Genome deletions in a multicellular cyanobacterial endosymbiont for morphological adaptation in marine diatoms.</title>
        <authorList>
            <person name="Wang Y."/>
            <person name="Gao H."/>
            <person name="Li R."/>
            <person name="Xu X."/>
        </authorList>
    </citation>
    <scope>NUCLEOTIDE SEQUENCE</scope>
    <source>
        <strain evidence="1">FACHB 800</strain>
    </source>
</reference>
<dbReference type="EMBL" id="CP021056">
    <property type="protein sequence ID" value="QXE25016.1"/>
    <property type="molecule type" value="Genomic_DNA"/>
</dbReference>